<reference evidence="3 4" key="1">
    <citation type="submission" date="2018-11" db="EMBL/GenBank/DDBJ databases">
        <title>Genome sequence of Saitozyma podzolica DSM 27192.</title>
        <authorList>
            <person name="Aliyu H."/>
            <person name="Gorte O."/>
            <person name="Ochsenreither K."/>
        </authorList>
    </citation>
    <scope>NUCLEOTIDE SEQUENCE [LARGE SCALE GENOMIC DNA]</scope>
    <source>
        <strain evidence="3 4">DSM 27192</strain>
    </source>
</reference>
<dbReference type="PANTHER" id="PTHR23322">
    <property type="entry name" value="FAS-ASSOCIATED PROTEIN"/>
    <property type="match status" value="1"/>
</dbReference>
<dbReference type="Gene3D" id="3.40.30.10">
    <property type="entry name" value="Glutaredoxin"/>
    <property type="match status" value="1"/>
</dbReference>
<feature type="compositionally biased region" description="Gly residues" evidence="2">
    <location>
        <begin position="135"/>
        <end position="147"/>
    </location>
</feature>
<accession>A0A427YVV4</accession>
<feature type="region of interest" description="Disordered" evidence="2">
    <location>
        <begin position="453"/>
        <end position="472"/>
    </location>
</feature>
<evidence type="ECO:0008006" key="5">
    <source>
        <dbReference type="Google" id="ProtNLM"/>
    </source>
</evidence>
<feature type="region of interest" description="Disordered" evidence="2">
    <location>
        <begin position="19"/>
        <end position="39"/>
    </location>
</feature>
<dbReference type="Proteomes" id="UP000279259">
    <property type="component" value="Unassembled WGS sequence"/>
</dbReference>
<keyword evidence="4" id="KW-1185">Reference proteome</keyword>
<dbReference type="STRING" id="1890683.A0A427YVV4"/>
<dbReference type="InterPro" id="IPR050730">
    <property type="entry name" value="UBX_domain-protein"/>
</dbReference>
<keyword evidence="1" id="KW-0175">Coiled coil</keyword>
<evidence type="ECO:0000313" key="3">
    <source>
        <dbReference type="EMBL" id="RSH95166.1"/>
    </source>
</evidence>
<gene>
    <name evidence="3" type="ORF">EHS25_000252</name>
</gene>
<comment type="caution">
    <text evidence="3">The sequence shown here is derived from an EMBL/GenBank/DDBJ whole genome shotgun (WGS) entry which is preliminary data.</text>
</comment>
<proteinExistence type="predicted"/>
<dbReference type="EMBL" id="RSCD01000001">
    <property type="protein sequence ID" value="RSH95166.1"/>
    <property type="molecule type" value="Genomic_DNA"/>
</dbReference>
<dbReference type="GO" id="GO:0043130">
    <property type="term" value="F:ubiquitin binding"/>
    <property type="evidence" value="ECO:0007669"/>
    <property type="project" value="TreeGrafter"/>
</dbReference>
<evidence type="ECO:0000313" key="4">
    <source>
        <dbReference type="Proteomes" id="UP000279259"/>
    </source>
</evidence>
<name>A0A427YVV4_9TREE</name>
<feature type="compositionally biased region" description="Low complexity" evidence="2">
    <location>
        <begin position="73"/>
        <end position="84"/>
    </location>
</feature>
<feature type="region of interest" description="Disordered" evidence="2">
    <location>
        <begin position="55"/>
        <end position="160"/>
    </location>
</feature>
<dbReference type="GO" id="GO:0036503">
    <property type="term" value="P:ERAD pathway"/>
    <property type="evidence" value="ECO:0007669"/>
    <property type="project" value="TreeGrafter"/>
</dbReference>
<protein>
    <recommendedName>
        <fullName evidence="5">UAS domain-containing protein</fullName>
    </recommendedName>
</protein>
<feature type="coiled-coil region" evidence="1">
    <location>
        <begin position="331"/>
        <end position="397"/>
    </location>
</feature>
<dbReference type="PANTHER" id="PTHR23322:SF1">
    <property type="entry name" value="FAS-ASSOCIATED FACTOR 2"/>
    <property type="match status" value="1"/>
</dbReference>
<dbReference type="AlphaFoldDB" id="A0A427YVV4"/>
<evidence type="ECO:0000256" key="2">
    <source>
        <dbReference type="SAM" id="MobiDB-lite"/>
    </source>
</evidence>
<organism evidence="3 4">
    <name type="scientific">Saitozyma podzolica</name>
    <dbReference type="NCBI Taxonomy" id="1890683"/>
    <lineage>
        <taxon>Eukaryota</taxon>
        <taxon>Fungi</taxon>
        <taxon>Dikarya</taxon>
        <taxon>Basidiomycota</taxon>
        <taxon>Agaricomycotina</taxon>
        <taxon>Tremellomycetes</taxon>
        <taxon>Tremellales</taxon>
        <taxon>Trimorphomycetaceae</taxon>
        <taxon>Saitozyma</taxon>
    </lineage>
</organism>
<dbReference type="GO" id="GO:0005783">
    <property type="term" value="C:endoplasmic reticulum"/>
    <property type="evidence" value="ECO:0007669"/>
    <property type="project" value="TreeGrafter"/>
</dbReference>
<dbReference type="OrthoDB" id="1026733at2759"/>
<sequence length="537" mass="58708">MSLSPEQHATLEQLWAITASSTSASRERDERLLRENGWDVQVTVEQIFSLNDAAAPHGAARPTGSSGSGSGSGPSRSPVSASSRIHTDNDTDLHGEGDGLLAGSPGAGSGSGPMSPRPPPGSRRLSGTTRRHGVGTTGAGLGAGAAGGLPHLPPPLLPPAPPILPPPAVFHLPTSSPPALDPTAATLSFIRDVELQTSQSVHGGSLPEFYIGPYREFLSTLNERARSGWWFWFFKREVLADPELVRCVKEREMLVWGADVRTREGYQVAGTLLATTYPSLYFVSLLPGSNGSSPKLSIINTLSGPPSTTTSTSAILQLITTSILPRTSAFLARLKRERLTLEEARHLREEQDRAFREAERKDREKLRLAREKDEVERIRKDREAKAVEEKARAVEQRKVWRRYARKHLLPPSEGPIRVALRTPLNAERNVRNFTTGPSTESLFIYAETLLIPKDHSPESDPDEPPRGFTTPEDFTIVTAYPRKVVERIHTGGEEVWDMVKKAGGAVFAEKIEGSAWAEAELKELRGEDSDDEEVVEE</sequence>
<evidence type="ECO:0000256" key="1">
    <source>
        <dbReference type="SAM" id="Coils"/>
    </source>
</evidence>
<feature type="compositionally biased region" description="Basic and acidic residues" evidence="2">
    <location>
        <begin position="25"/>
        <end position="37"/>
    </location>
</feature>
<feature type="compositionally biased region" description="Basic and acidic residues" evidence="2">
    <location>
        <begin position="85"/>
        <end position="97"/>
    </location>
</feature>
<feature type="compositionally biased region" description="Pro residues" evidence="2">
    <location>
        <begin position="151"/>
        <end position="160"/>
    </location>
</feature>